<evidence type="ECO:0000256" key="6">
    <source>
        <dbReference type="ARBA" id="ARBA00022839"/>
    </source>
</evidence>
<evidence type="ECO:0000256" key="5">
    <source>
        <dbReference type="ARBA" id="ARBA00022801"/>
    </source>
</evidence>
<dbReference type="InterPro" id="IPR001900">
    <property type="entry name" value="RNase_II/R"/>
</dbReference>
<gene>
    <name evidence="8" type="primary">rnr</name>
    <name evidence="11" type="ORF">SAMN02745887_00662</name>
</gene>
<feature type="compositionally biased region" description="Low complexity" evidence="9">
    <location>
        <begin position="757"/>
        <end position="774"/>
    </location>
</feature>
<dbReference type="GO" id="GO:0006402">
    <property type="term" value="P:mRNA catabolic process"/>
    <property type="evidence" value="ECO:0007669"/>
    <property type="project" value="TreeGrafter"/>
</dbReference>
<dbReference type="InterPro" id="IPR003029">
    <property type="entry name" value="S1_domain"/>
</dbReference>
<feature type="compositionally biased region" description="Low complexity" evidence="9">
    <location>
        <begin position="805"/>
        <end position="835"/>
    </location>
</feature>
<dbReference type="PANTHER" id="PTHR23355:SF9">
    <property type="entry name" value="DIS3-LIKE EXONUCLEASE 2"/>
    <property type="match status" value="1"/>
</dbReference>
<organism evidence="11 12">
    <name type="scientific">Chitinimonas taiwanensis DSM 18899</name>
    <dbReference type="NCBI Taxonomy" id="1121279"/>
    <lineage>
        <taxon>Bacteria</taxon>
        <taxon>Pseudomonadati</taxon>
        <taxon>Pseudomonadota</taxon>
        <taxon>Betaproteobacteria</taxon>
        <taxon>Neisseriales</taxon>
        <taxon>Chitinibacteraceae</taxon>
        <taxon>Chitinimonas</taxon>
    </lineage>
</organism>
<evidence type="ECO:0000256" key="9">
    <source>
        <dbReference type="SAM" id="MobiDB-lite"/>
    </source>
</evidence>
<dbReference type="Gene3D" id="2.40.50.140">
    <property type="entry name" value="Nucleic acid-binding proteins"/>
    <property type="match status" value="2"/>
</dbReference>
<keyword evidence="12" id="KW-1185">Reference proteome</keyword>
<protein>
    <recommendedName>
        <fullName evidence="8">Ribonuclease R</fullName>
        <shortName evidence="8">RNase R</shortName>
        <ecNumber evidence="8">3.1.13.1</ecNumber>
    </recommendedName>
</protein>
<dbReference type="STRING" id="1121279.SAMN02745887_00662"/>
<dbReference type="GO" id="GO:0005829">
    <property type="term" value="C:cytosol"/>
    <property type="evidence" value="ECO:0007669"/>
    <property type="project" value="UniProtKB-ARBA"/>
</dbReference>
<evidence type="ECO:0000313" key="11">
    <source>
        <dbReference type="EMBL" id="SFZ72562.1"/>
    </source>
</evidence>
<comment type="similarity">
    <text evidence="8">Belongs to the RNR ribonuclease family. RNase R subfamily.</text>
</comment>
<comment type="subcellular location">
    <subcellularLocation>
        <location evidence="2 8">Cytoplasm</location>
    </subcellularLocation>
</comment>
<comment type="catalytic activity">
    <reaction evidence="1 8">
        <text>Exonucleolytic cleavage in the 3'- to 5'-direction to yield nucleoside 5'-phosphates.</text>
        <dbReference type="EC" id="3.1.13.1"/>
    </reaction>
</comment>
<feature type="region of interest" description="Disordered" evidence="9">
    <location>
        <begin position="757"/>
        <end position="927"/>
    </location>
</feature>
<feature type="compositionally biased region" description="Basic residues" evidence="9">
    <location>
        <begin position="918"/>
        <end position="927"/>
    </location>
</feature>
<dbReference type="SMART" id="SM00316">
    <property type="entry name" value="S1"/>
    <property type="match status" value="1"/>
</dbReference>
<dbReference type="InterPro" id="IPR022966">
    <property type="entry name" value="RNase_II/R_CS"/>
</dbReference>
<dbReference type="PROSITE" id="PS50126">
    <property type="entry name" value="S1"/>
    <property type="match status" value="1"/>
</dbReference>
<evidence type="ECO:0000256" key="2">
    <source>
        <dbReference type="ARBA" id="ARBA00004496"/>
    </source>
</evidence>
<dbReference type="SMART" id="SM00955">
    <property type="entry name" value="RNB"/>
    <property type="match status" value="1"/>
</dbReference>
<evidence type="ECO:0000313" key="12">
    <source>
        <dbReference type="Proteomes" id="UP000186513"/>
    </source>
</evidence>
<dbReference type="InterPro" id="IPR040476">
    <property type="entry name" value="CSD2"/>
</dbReference>
<comment type="function">
    <text evidence="8">3'-5' exoribonuclease that releases 5'-nucleoside monophosphates and is involved in maturation of structured RNAs.</text>
</comment>
<keyword evidence="4 8" id="KW-0540">Nuclease</keyword>
<evidence type="ECO:0000256" key="7">
    <source>
        <dbReference type="ARBA" id="ARBA00022884"/>
    </source>
</evidence>
<dbReference type="CDD" id="cd04471">
    <property type="entry name" value="S1_RNase_R"/>
    <property type="match status" value="1"/>
</dbReference>
<dbReference type="InterPro" id="IPR012340">
    <property type="entry name" value="NA-bd_OB-fold"/>
</dbReference>
<dbReference type="AlphaFoldDB" id="A0A1K2H8F7"/>
<sequence length="927" mass="102534">MRIIERQIAVSNTKSKKNTSSSKLPRAALKLRQADPFYEQELARYAQPMPSRGYLLQILAEHGAPMMPEELVAMFAIQPEESEFFSRRINAMAREGEVVINRKGAICIAEKLDLIKGRVVGHPDGFGFVVPDDGSPDLFVGPREMHKVLHRDRVMVREIGVDRRGRREGKIVEVLEHVNSRVVGRLKEERGARFVLAEDRRITQEILLAPEGSLPAEPGQIVTVELLSQPSKYSQAVGRIVEVLGNYADPGMEIEIALRKHDLPHEFSAEAEAQAKKTPQKVLKKDWQTPEGLKREDLRDMPLVTIDGETARDFDDAVYAEKQGRGWRLVVAIADVSHYVRPKDALDETGYERGNSVYFPRRVIPMLPEQLSNGICSLNPDVERCCMVCDMQIDAKGQVKQYRFYPAVMLSKARFTYTEVAQILAEPKGEAAQRRKALLPHLQNLYGLFQAMLKARSQRGAIDFATTETQMIFNEQGKIERIEPVQRNDAHRLIEECMLAANVCAANFLAEHKHASLYRVHEGPSERKLENLRRFLGEHGLSLGGGDEPQASDYAALMEQVKTRPDVDLMQTMLLRSMQQAVYSPEQLGHFGLAYDAYAHFTSPIRRYPDLLVHRSIKAVLKGQTYAPGKWEEIGAHCSSTERRADEATRDVQNWLKCYFMRDRIGEVYEGVISAVTSFGVFVLLDGLFVEGLLHISELGKDYFHYDEAKHVLRGEHGGQVYGLTDRIRIRVARVDLETSKIDFALAQAPAEQAASKATRAGRAGANKTVAPAPAAAPAPLPAKTLPADMPASKPARGARRSKADAPIADAPAPAAPAKSAPKARVKQAASVAAAEPDHQPDSPRLAKRPAQVAALLSPKPQSSPLDVVLAQLDTPKTKTKAKPAAEKTAAPAKRRKAPAKLLSPESGADKLSAPKPTKAKPGKRSN</sequence>
<dbReference type="SMART" id="SM00357">
    <property type="entry name" value="CSP"/>
    <property type="match status" value="1"/>
</dbReference>
<evidence type="ECO:0000256" key="3">
    <source>
        <dbReference type="ARBA" id="ARBA00022490"/>
    </source>
</evidence>
<name>A0A1K2H8F7_9NEIS</name>
<feature type="domain" description="S1 motif" evidence="10">
    <location>
        <begin position="666"/>
        <end position="747"/>
    </location>
</feature>
<dbReference type="OrthoDB" id="9764149at2"/>
<dbReference type="GO" id="GO:0003723">
    <property type="term" value="F:RNA binding"/>
    <property type="evidence" value="ECO:0007669"/>
    <property type="project" value="UniProtKB-UniRule"/>
</dbReference>
<dbReference type="EMBL" id="FPKR01000002">
    <property type="protein sequence ID" value="SFZ72562.1"/>
    <property type="molecule type" value="Genomic_DNA"/>
</dbReference>
<dbReference type="HAMAP" id="MF_01895">
    <property type="entry name" value="RNase_R"/>
    <property type="match status" value="1"/>
</dbReference>
<dbReference type="PROSITE" id="PS01175">
    <property type="entry name" value="RIBONUCLEASE_II"/>
    <property type="match status" value="1"/>
</dbReference>
<evidence type="ECO:0000256" key="1">
    <source>
        <dbReference type="ARBA" id="ARBA00001849"/>
    </source>
</evidence>
<dbReference type="InterPro" id="IPR011805">
    <property type="entry name" value="RNase_R"/>
</dbReference>
<dbReference type="PANTHER" id="PTHR23355">
    <property type="entry name" value="RIBONUCLEASE"/>
    <property type="match status" value="1"/>
</dbReference>
<accession>A0A1K2H8F7</accession>
<dbReference type="GO" id="GO:0008859">
    <property type="term" value="F:exoribonuclease II activity"/>
    <property type="evidence" value="ECO:0007669"/>
    <property type="project" value="UniProtKB-UniRule"/>
</dbReference>
<keyword evidence="7 8" id="KW-0694">RNA-binding</keyword>
<evidence type="ECO:0000256" key="8">
    <source>
        <dbReference type="HAMAP-Rule" id="MF_01895"/>
    </source>
</evidence>
<dbReference type="NCBIfam" id="TIGR02063">
    <property type="entry name" value="RNase_R"/>
    <property type="match status" value="1"/>
</dbReference>
<evidence type="ECO:0000259" key="10">
    <source>
        <dbReference type="PROSITE" id="PS50126"/>
    </source>
</evidence>
<dbReference type="Pfam" id="PF00773">
    <property type="entry name" value="RNB"/>
    <property type="match status" value="1"/>
</dbReference>
<dbReference type="Pfam" id="PF00575">
    <property type="entry name" value="S1"/>
    <property type="match status" value="1"/>
</dbReference>
<dbReference type="Pfam" id="PF17876">
    <property type="entry name" value="CSD2"/>
    <property type="match status" value="1"/>
</dbReference>
<dbReference type="InterPro" id="IPR011129">
    <property type="entry name" value="CSD"/>
</dbReference>
<dbReference type="EC" id="3.1.13.1" evidence="8"/>
<dbReference type="Proteomes" id="UP000186513">
    <property type="component" value="Unassembled WGS sequence"/>
</dbReference>
<dbReference type="InterPro" id="IPR013223">
    <property type="entry name" value="RNase_B_OB_dom"/>
</dbReference>
<reference evidence="11 12" key="1">
    <citation type="submission" date="2016-11" db="EMBL/GenBank/DDBJ databases">
        <authorList>
            <person name="Jaros S."/>
            <person name="Januszkiewicz K."/>
            <person name="Wedrychowicz H."/>
        </authorList>
    </citation>
    <scope>NUCLEOTIDE SEQUENCE [LARGE SCALE GENOMIC DNA]</scope>
    <source>
        <strain evidence="11 12">DSM 18899</strain>
    </source>
</reference>
<keyword evidence="3 8" id="KW-0963">Cytoplasm</keyword>
<dbReference type="SUPFAM" id="SSF50249">
    <property type="entry name" value="Nucleic acid-binding proteins"/>
    <property type="match status" value="4"/>
</dbReference>
<dbReference type="InterPro" id="IPR050180">
    <property type="entry name" value="RNR_Ribonuclease"/>
</dbReference>
<keyword evidence="5 8" id="KW-0378">Hydrolase</keyword>
<keyword evidence="6 8" id="KW-0269">Exonuclease</keyword>
<dbReference type="NCBIfam" id="TIGR00358">
    <property type="entry name" value="3_prime_RNase"/>
    <property type="match status" value="1"/>
</dbReference>
<dbReference type="InterPro" id="IPR004476">
    <property type="entry name" value="RNase_II/RNase_R"/>
</dbReference>
<evidence type="ECO:0000256" key="4">
    <source>
        <dbReference type="ARBA" id="ARBA00022722"/>
    </source>
</evidence>
<proteinExistence type="inferred from homology"/>
<dbReference type="Pfam" id="PF08206">
    <property type="entry name" value="OB_RNB"/>
    <property type="match status" value="1"/>
</dbReference>